<accession>A0A9P6GGM5</accession>
<protein>
    <submittedName>
        <fullName evidence="2">Uncharacterized protein</fullName>
    </submittedName>
</protein>
<comment type="caution">
    <text evidence="2">The sequence shown here is derived from an EMBL/GenBank/DDBJ whole genome shotgun (WGS) entry which is preliminary data.</text>
</comment>
<reference evidence="2" key="1">
    <citation type="journal article" date="2020" name="Mol. Plant Microbe Interact.">
        <title>Genome Sequence of the Biocontrol Agent Coniothyrium minitans strain Conio (IMI 134523).</title>
        <authorList>
            <person name="Patel D."/>
            <person name="Shittu T.A."/>
            <person name="Baroncelli R."/>
            <person name="Muthumeenakshi S."/>
            <person name="Osborne T.H."/>
            <person name="Janganan T.K."/>
            <person name="Sreenivasaprasad S."/>
        </authorList>
    </citation>
    <scope>NUCLEOTIDE SEQUENCE</scope>
    <source>
        <strain evidence="2">Conio</strain>
    </source>
</reference>
<dbReference type="EMBL" id="WJXW01000006">
    <property type="protein sequence ID" value="KAF9734988.1"/>
    <property type="molecule type" value="Genomic_DNA"/>
</dbReference>
<evidence type="ECO:0000313" key="2">
    <source>
        <dbReference type="EMBL" id="KAF9734988.1"/>
    </source>
</evidence>
<evidence type="ECO:0000256" key="1">
    <source>
        <dbReference type="SAM" id="MobiDB-lite"/>
    </source>
</evidence>
<proteinExistence type="predicted"/>
<gene>
    <name evidence="2" type="ORF">PMIN01_06393</name>
</gene>
<feature type="region of interest" description="Disordered" evidence="1">
    <location>
        <begin position="126"/>
        <end position="147"/>
    </location>
</feature>
<dbReference type="AlphaFoldDB" id="A0A9P6GGM5"/>
<sequence length="147" mass="16067">MVVNCGTVRECTRSALQSVRIVSDINTAQSSLTRLRPYFIFFVPPLSCPDLFATGISPCRQSSYTLPLLDAHATLVPKPGLQEPKRRVPRAQLLRSVPTSQSTVNLHNPSLALPPAQSINLISSTAKPKPHDTDHATTWRESVLNVG</sequence>
<dbReference type="OrthoDB" id="10500442at2759"/>
<evidence type="ECO:0000313" key="3">
    <source>
        <dbReference type="Proteomes" id="UP000756921"/>
    </source>
</evidence>
<keyword evidence="3" id="KW-1185">Reference proteome</keyword>
<dbReference type="Proteomes" id="UP000756921">
    <property type="component" value="Unassembled WGS sequence"/>
</dbReference>
<name>A0A9P6GGM5_9PLEO</name>
<organism evidence="2 3">
    <name type="scientific">Paraphaeosphaeria minitans</name>
    <dbReference type="NCBI Taxonomy" id="565426"/>
    <lineage>
        <taxon>Eukaryota</taxon>
        <taxon>Fungi</taxon>
        <taxon>Dikarya</taxon>
        <taxon>Ascomycota</taxon>
        <taxon>Pezizomycotina</taxon>
        <taxon>Dothideomycetes</taxon>
        <taxon>Pleosporomycetidae</taxon>
        <taxon>Pleosporales</taxon>
        <taxon>Massarineae</taxon>
        <taxon>Didymosphaeriaceae</taxon>
        <taxon>Paraphaeosphaeria</taxon>
    </lineage>
</organism>
<feature type="compositionally biased region" description="Basic and acidic residues" evidence="1">
    <location>
        <begin position="129"/>
        <end position="138"/>
    </location>
</feature>